<keyword evidence="2" id="KW-1185">Reference proteome</keyword>
<accession>A0A9J5X042</accession>
<proteinExistence type="predicted"/>
<dbReference type="EMBL" id="JACXVP010000010">
    <property type="protein sequence ID" value="KAG5581427.1"/>
    <property type="molecule type" value="Genomic_DNA"/>
</dbReference>
<evidence type="ECO:0000313" key="2">
    <source>
        <dbReference type="Proteomes" id="UP000824120"/>
    </source>
</evidence>
<dbReference type="Proteomes" id="UP000824120">
    <property type="component" value="Chromosome 10"/>
</dbReference>
<protein>
    <submittedName>
        <fullName evidence="1">Uncharacterized protein</fullName>
    </submittedName>
</protein>
<dbReference type="AlphaFoldDB" id="A0A9J5X042"/>
<comment type="caution">
    <text evidence="1">The sequence shown here is derived from an EMBL/GenBank/DDBJ whole genome shotgun (WGS) entry which is preliminary data.</text>
</comment>
<evidence type="ECO:0000313" key="1">
    <source>
        <dbReference type="EMBL" id="KAG5581427.1"/>
    </source>
</evidence>
<name>A0A9J5X042_SOLCO</name>
<gene>
    <name evidence="1" type="ORF">H5410_052054</name>
</gene>
<sequence>MGILELPICGEEVFTIKLGVVESGLSVLYTCNPGTTSDVLILKDCRVNVSWMKRFTVEYPQYVVLYGFDSPIFIFSIYLRHSDNGDILHLIPEKIMIFDGLTKKFKYTAIVKECNTAEIYEESIVNPLTISCKSSA</sequence>
<dbReference type="OrthoDB" id="1286709at2759"/>
<reference evidence="1 2" key="1">
    <citation type="submission" date="2020-09" db="EMBL/GenBank/DDBJ databases">
        <title>De no assembly of potato wild relative species, Solanum commersonii.</title>
        <authorList>
            <person name="Cho K."/>
        </authorList>
    </citation>
    <scope>NUCLEOTIDE SEQUENCE [LARGE SCALE GENOMIC DNA]</scope>
    <source>
        <strain evidence="1">LZ3.2</strain>
        <tissue evidence="1">Leaf</tissue>
    </source>
</reference>
<organism evidence="1 2">
    <name type="scientific">Solanum commersonii</name>
    <name type="common">Commerson's wild potato</name>
    <name type="synonym">Commerson's nightshade</name>
    <dbReference type="NCBI Taxonomy" id="4109"/>
    <lineage>
        <taxon>Eukaryota</taxon>
        <taxon>Viridiplantae</taxon>
        <taxon>Streptophyta</taxon>
        <taxon>Embryophyta</taxon>
        <taxon>Tracheophyta</taxon>
        <taxon>Spermatophyta</taxon>
        <taxon>Magnoliopsida</taxon>
        <taxon>eudicotyledons</taxon>
        <taxon>Gunneridae</taxon>
        <taxon>Pentapetalae</taxon>
        <taxon>asterids</taxon>
        <taxon>lamiids</taxon>
        <taxon>Solanales</taxon>
        <taxon>Solanaceae</taxon>
        <taxon>Solanoideae</taxon>
        <taxon>Solaneae</taxon>
        <taxon>Solanum</taxon>
    </lineage>
</organism>